<dbReference type="SMART" id="SM00471">
    <property type="entry name" value="HDc"/>
    <property type="match status" value="1"/>
</dbReference>
<keyword evidence="3" id="KW-1185">Reference proteome</keyword>
<feature type="domain" description="HD/PDEase" evidence="1">
    <location>
        <begin position="56"/>
        <end position="172"/>
    </location>
</feature>
<gene>
    <name evidence="2" type="ORF">NMU03_06050</name>
</gene>
<dbReference type="InterPro" id="IPR003607">
    <property type="entry name" value="HD/PDEase_dom"/>
</dbReference>
<dbReference type="Proteomes" id="UP001060112">
    <property type="component" value="Chromosome"/>
</dbReference>
<proteinExistence type="predicted"/>
<dbReference type="InterPro" id="IPR006674">
    <property type="entry name" value="HD_domain"/>
</dbReference>
<evidence type="ECO:0000313" key="3">
    <source>
        <dbReference type="Proteomes" id="UP001060112"/>
    </source>
</evidence>
<dbReference type="RefSeq" id="WP_290141762.1">
    <property type="nucleotide sequence ID" value="NZ_CP101620.1"/>
</dbReference>
<reference evidence="2" key="1">
    <citation type="submission" date="2022-07" db="EMBL/GenBank/DDBJ databases">
        <title>Faecal culturing of patients with breast cancer.</title>
        <authorList>
            <person name="Teng N.M.Y."/>
            <person name="Kiu R."/>
            <person name="Evans R."/>
            <person name="Baker D.J."/>
            <person name="Zenner C."/>
            <person name="Robinson S.D."/>
            <person name="Hall L.J."/>
        </authorList>
    </citation>
    <scope>NUCLEOTIDE SEQUENCE</scope>
    <source>
        <strain evidence="2">LH1062</strain>
    </source>
</reference>
<dbReference type="SUPFAM" id="SSF109604">
    <property type="entry name" value="HD-domain/PDEase-like"/>
    <property type="match status" value="1"/>
</dbReference>
<sequence length="305" mass="36275">MSELAEPCLKNNMIYHEDIPEYVQDIIQTSLFQRLKDVGMNCGNEYTQFEPFCHCRGVSRYQHSIGVALIVYHFTQDKHQVIAALLHDIASPVFAHVIDFMHHDYLQQVATENLTEQMIKNNHELQKIFLRYHIDENKVINYHDYPIADNDTPQLSADRLEYTLSNALYYGLLKQDEIKNIYHHLHVNETKDEIVFDNLEVARLFTQTMLQCSQYYVCDANRYCMEYLARLMRYAIENGICTYQDLYTTETQVIQKLMNHPTTKKLLKILLNLIKCLYHYLHKRDILRFRLKNVILIPRFIINVF</sequence>
<dbReference type="Pfam" id="PF01966">
    <property type="entry name" value="HD"/>
    <property type="match status" value="1"/>
</dbReference>
<dbReference type="Gene3D" id="1.10.3210.10">
    <property type="entry name" value="Hypothetical protein af1432"/>
    <property type="match status" value="1"/>
</dbReference>
<dbReference type="CDD" id="cd00077">
    <property type="entry name" value="HDc"/>
    <property type="match status" value="1"/>
</dbReference>
<protein>
    <submittedName>
        <fullName evidence="2">HD domain-containing protein</fullName>
    </submittedName>
</protein>
<dbReference type="EMBL" id="CP101620">
    <property type="protein sequence ID" value="UTY40342.1"/>
    <property type="molecule type" value="Genomic_DNA"/>
</dbReference>
<evidence type="ECO:0000259" key="1">
    <source>
        <dbReference type="SMART" id="SM00471"/>
    </source>
</evidence>
<accession>A0ABY5I6E9</accession>
<evidence type="ECO:0000313" key="2">
    <source>
        <dbReference type="EMBL" id="UTY40342.1"/>
    </source>
</evidence>
<name>A0ABY5I6E9_9FIRM</name>
<organism evidence="2 3">
    <name type="scientific">Allocoprobacillus halotolerans</name>
    <dbReference type="NCBI Taxonomy" id="2944914"/>
    <lineage>
        <taxon>Bacteria</taxon>
        <taxon>Bacillati</taxon>
        <taxon>Bacillota</taxon>
        <taxon>Erysipelotrichia</taxon>
        <taxon>Erysipelotrichales</taxon>
        <taxon>Erysipelotrichaceae</taxon>
        <taxon>Allocoprobacillus</taxon>
    </lineage>
</organism>